<dbReference type="Proteomes" id="UP000050761">
    <property type="component" value="Unassembled WGS sequence"/>
</dbReference>
<dbReference type="InterPro" id="IPR011992">
    <property type="entry name" value="EF-hand-dom_pair"/>
</dbReference>
<dbReference type="Gene3D" id="1.10.238.10">
    <property type="entry name" value="EF-hand"/>
    <property type="match status" value="1"/>
</dbReference>
<reference evidence="2" key="1">
    <citation type="submission" date="2019-09" db="UniProtKB">
        <authorList>
            <consortium name="WormBaseParasite"/>
        </authorList>
    </citation>
    <scope>IDENTIFICATION</scope>
</reference>
<accession>A0A183FEL2</accession>
<evidence type="ECO:0000313" key="1">
    <source>
        <dbReference type="Proteomes" id="UP000050761"/>
    </source>
</evidence>
<dbReference type="WBParaSite" id="HPBE_0000483201-mRNA-1">
    <property type="protein sequence ID" value="HPBE_0000483201-mRNA-1"/>
    <property type="gene ID" value="HPBE_0000483201"/>
</dbReference>
<evidence type="ECO:0000313" key="2">
    <source>
        <dbReference type="WBParaSite" id="HPBE_0000483201-mRNA-1"/>
    </source>
</evidence>
<proteinExistence type="predicted"/>
<sequence>LLCENTPELVELSVVDINALFERADVERTGNVSLQQFLAEYRHQKRLSAEVHFIADSFISTLNLFEALDPTSSGSIDSHDLLEYWSKAGLRLDEGVAVLKVSHWNF</sequence>
<protein>
    <submittedName>
        <fullName evidence="2">EF-hand domain-containing protein</fullName>
    </submittedName>
</protein>
<dbReference type="SUPFAM" id="SSF47473">
    <property type="entry name" value="EF-hand"/>
    <property type="match status" value="1"/>
</dbReference>
<name>A0A183FEL2_HELPZ</name>
<dbReference type="AlphaFoldDB" id="A0A183FEL2"/>
<keyword evidence="1" id="KW-1185">Reference proteome</keyword>
<organism evidence="1 2">
    <name type="scientific">Heligmosomoides polygyrus</name>
    <name type="common">Parasitic roundworm</name>
    <dbReference type="NCBI Taxonomy" id="6339"/>
    <lineage>
        <taxon>Eukaryota</taxon>
        <taxon>Metazoa</taxon>
        <taxon>Ecdysozoa</taxon>
        <taxon>Nematoda</taxon>
        <taxon>Chromadorea</taxon>
        <taxon>Rhabditida</taxon>
        <taxon>Rhabditina</taxon>
        <taxon>Rhabditomorpha</taxon>
        <taxon>Strongyloidea</taxon>
        <taxon>Heligmosomidae</taxon>
        <taxon>Heligmosomoides</taxon>
    </lineage>
</organism>